<evidence type="ECO:0000313" key="14">
    <source>
        <dbReference type="EMBL" id="CAF9929620.1"/>
    </source>
</evidence>
<keyword evidence="4 13" id="KW-0812">Transmembrane</keyword>
<keyword evidence="5" id="KW-0256">Endoplasmic reticulum</keyword>
<organism evidence="14 15">
    <name type="scientific">Heterodermia speciosa</name>
    <dbReference type="NCBI Taxonomy" id="116794"/>
    <lineage>
        <taxon>Eukaryota</taxon>
        <taxon>Fungi</taxon>
        <taxon>Dikarya</taxon>
        <taxon>Ascomycota</taxon>
        <taxon>Pezizomycotina</taxon>
        <taxon>Lecanoromycetes</taxon>
        <taxon>OSLEUM clade</taxon>
        <taxon>Lecanoromycetidae</taxon>
        <taxon>Caliciales</taxon>
        <taxon>Physciaceae</taxon>
        <taxon>Heterodermia</taxon>
    </lineage>
</organism>
<comment type="subcellular location">
    <subcellularLocation>
        <location evidence="1">Endoplasmic reticulum membrane</location>
        <topology evidence="1">Multi-pass membrane protein</topology>
    </subcellularLocation>
</comment>
<evidence type="ECO:0000256" key="8">
    <source>
        <dbReference type="ARBA" id="ARBA00023011"/>
    </source>
</evidence>
<evidence type="ECO:0000313" key="15">
    <source>
        <dbReference type="Proteomes" id="UP000664521"/>
    </source>
</evidence>
<keyword evidence="11" id="KW-1207">Sterol metabolism</keyword>
<reference evidence="14" key="1">
    <citation type="submission" date="2021-03" db="EMBL/GenBank/DDBJ databases">
        <authorList>
            <person name="Tagirdzhanova G."/>
        </authorList>
    </citation>
    <scope>NUCLEOTIDE SEQUENCE</scope>
</reference>
<evidence type="ECO:0000256" key="6">
    <source>
        <dbReference type="ARBA" id="ARBA00022955"/>
    </source>
</evidence>
<evidence type="ECO:0000256" key="7">
    <source>
        <dbReference type="ARBA" id="ARBA00022989"/>
    </source>
</evidence>
<keyword evidence="10 13" id="KW-0472">Membrane</keyword>
<dbReference type="GO" id="GO:0005789">
    <property type="term" value="C:endoplasmic reticulum membrane"/>
    <property type="evidence" value="ECO:0007669"/>
    <property type="project" value="UniProtKB-SubCell"/>
</dbReference>
<name>A0A8H3IQH0_9LECA</name>
<dbReference type="EMBL" id="CAJPDS010000052">
    <property type="protein sequence ID" value="CAF9929620.1"/>
    <property type="molecule type" value="Genomic_DNA"/>
</dbReference>
<dbReference type="GO" id="GO:0016126">
    <property type="term" value="P:sterol biosynthetic process"/>
    <property type="evidence" value="ECO:0007669"/>
    <property type="project" value="UniProtKB-KW"/>
</dbReference>
<evidence type="ECO:0000256" key="2">
    <source>
        <dbReference type="ARBA" id="ARBA00005377"/>
    </source>
</evidence>
<dbReference type="Proteomes" id="UP000664521">
    <property type="component" value="Unassembled WGS sequence"/>
</dbReference>
<evidence type="ECO:0000256" key="13">
    <source>
        <dbReference type="SAM" id="Phobius"/>
    </source>
</evidence>
<feature type="transmembrane region" description="Helical" evidence="13">
    <location>
        <begin position="12"/>
        <end position="32"/>
    </location>
</feature>
<dbReference type="Pfam" id="PF03694">
    <property type="entry name" value="Erg28"/>
    <property type="match status" value="1"/>
</dbReference>
<sequence length="145" mass="16312">MSFYLPDSYGLLPPWLFMVSIVSAANSFQAYITTKFTARVYSPEAVNPLSSRTFGTWTLLSSIIRMYAAYNISDPLVYHLTLWTFVLALAHFLSEWLLFGTATMGRGLIGPMCVASGSLVWMLVQWEFYSMGGWTIRPAEDIGLE</sequence>
<gene>
    <name evidence="14" type="primary">ERG28_1</name>
    <name evidence="14" type="ORF">HETSPECPRED_007421</name>
</gene>
<keyword evidence="3" id="KW-0444">Lipid biosynthesis</keyword>
<evidence type="ECO:0000256" key="12">
    <source>
        <dbReference type="ARBA" id="ARBA00023221"/>
    </source>
</evidence>
<evidence type="ECO:0000256" key="9">
    <source>
        <dbReference type="ARBA" id="ARBA00023098"/>
    </source>
</evidence>
<evidence type="ECO:0000256" key="11">
    <source>
        <dbReference type="ARBA" id="ARBA00023166"/>
    </source>
</evidence>
<keyword evidence="12" id="KW-0753">Steroid metabolism</keyword>
<evidence type="ECO:0000256" key="5">
    <source>
        <dbReference type="ARBA" id="ARBA00022824"/>
    </source>
</evidence>
<dbReference type="AlphaFoldDB" id="A0A8H3IQH0"/>
<evidence type="ECO:0000256" key="4">
    <source>
        <dbReference type="ARBA" id="ARBA00022692"/>
    </source>
</evidence>
<dbReference type="OrthoDB" id="6485510at2759"/>
<keyword evidence="7 13" id="KW-1133">Transmembrane helix</keyword>
<keyword evidence="15" id="KW-1185">Reference proteome</keyword>
<evidence type="ECO:0000256" key="1">
    <source>
        <dbReference type="ARBA" id="ARBA00004477"/>
    </source>
</evidence>
<feature type="transmembrane region" description="Helical" evidence="13">
    <location>
        <begin position="76"/>
        <end position="99"/>
    </location>
</feature>
<feature type="transmembrane region" description="Helical" evidence="13">
    <location>
        <begin position="106"/>
        <end position="124"/>
    </location>
</feature>
<dbReference type="GO" id="GO:0030674">
    <property type="term" value="F:protein-macromolecule adaptor activity"/>
    <property type="evidence" value="ECO:0007669"/>
    <property type="project" value="TreeGrafter"/>
</dbReference>
<accession>A0A8H3IQH0</accession>
<dbReference type="InterPro" id="IPR005352">
    <property type="entry name" value="Erg28"/>
</dbReference>
<keyword evidence="8" id="KW-0756">Sterol biosynthesis</keyword>
<dbReference type="PANTHER" id="PTHR15451:SF19">
    <property type="entry name" value="ERGOSTEROL BIOSYNTHETIC PROTEIN 28 HOMOLOG"/>
    <property type="match status" value="1"/>
</dbReference>
<dbReference type="PANTHER" id="PTHR15451">
    <property type="entry name" value="ERGOSTEROL BIOSYNTHETIC PROTEIN 28-RELATED"/>
    <property type="match status" value="1"/>
</dbReference>
<protein>
    <submittedName>
        <fullName evidence="14">Ergosterol biosynthesis protein</fullName>
    </submittedName>
</protein>
<keyword evidence="9" id="KW-0443">Lipid metabolism</keyword>
<evidence type="ECO:0000256" key="10">
    <source>
        <dbReference type="ARBA" id="ARBA00023136"/>
    </source>
</evidence>
<evidence type="ECO:0000256" key="3">
    <source>
        <dbReference type="ARBA" id="ARBA00022516"/>
    </source>
</evidence>
<comment type="similarity">
    <text evidence="2">Belongs to the ERG28 family.</text>
</comment>
<keyword evidence="6" id="KW-0752">Steroid biosynthesis</keyword>
<comment type="caution">
    <text evidence="14">The sequence shown here is derived from an EMBL/GenBank/DDBJ whole genome shotgun (WGS) entry which is preliminary data.</text>
</comment>
<proteinExistence type="inferred from homology"/>